<dbReference type="eggNOG" id="arCOG00207">
    <property type="taxonomic scope" value="Archaea"/>
</dbReference>
<dbReference type="KEGG" id="pyr:P186_0784"/>
<dbReference type="SMART" id="SM00382">
    <property type="entry name" value="AAA"/>
    <property type="match status" value="1"/>
</dbReference>
<dbReference type="AlphaFoldDB" id="G7VAJ1"/>
<keyword evidence="5" id="KW-1185">Reference proteome</keyword>
<dbReference type="InterPro" id="IPR003593">
    <property type="entry name" value="AAA+_ATPase"/>
</dbReference>
<dbReference type="Pfam" id="PF00005">
    <property type="entry name" value="ABC_tran"/>
    <property type="match status" value="1"/>
</dbReference>
<evidence type="ECO:0000256" key="2">
    <source>
        <dbReference type="ARBA" id="ARBA00022840"/>
    </source>
</evidence>
<evidence type="ECO:0000313" key="5">
    <source>
        <dbReference type="Proteomes" id="UP000005867"/>
    </source>
</evidence>
<dbReference type="RefSeq" id="WP_014288058.1">
    <property type="nucleotide sequence ID" value="NC_016645.1"/>
</dbReference>
<dbReference type="PROSITE" id="PS00211">
    <property type="entry name" value="ABC_TRANSPORTER_1"/>
    <property type="match status" value="1"/>
</dbReference>
<keyword evidence="2" id="KW-0067">ATP-binding</keyword>
<dbReference type="GO" id="GO:0005524">
    <property type="term" value="F:ATP binding"/>
    <property type="evidence" value="ECO:0007669"/>
    <property type="project" value="UniProtKB-KW"/>
</dbReference>
<dbReference type="CDD" id="cd03230">
    <property type="entry name" value="ABC_DR_subfamily_A"/>
    <property type="match status" value="1"/>
</dbReference>
<dbReference type="STRING" id="1104324.P186_0784"/>
<keyword evidence="1" id="KW-0547">Nucleotide-binding</keyword>
<dbReference type="InterPro" id="IPR003439">
    <property type="entry name" value="ABC_transporter-like_ATP-bd"/>
</dbReference>
<accession>G7VAJ1</accession>
<dbReference type="InterPro" id="IPR027417">
    <property type="entry name" value="P-loop_NTPase"/>
</dbReference>
<dbReference type="OrthoDB" id="87732at2157"/>
<dbReference type="Proteomes" id="UP000005867">
    <property type="component" value="Chromosome"/>
</dbReference>
<name>G7VAJ1_9CREN</name>
<dbReference type="GeneID" id="11595046"/>
<gene>
    <name evidence="4" type="ORF">P186_0784</name>
</gene>
<dbReference type="GO" id="GO:0016887">
    <property type="term" value="F:ATP hydrolysis activity"/>
    <property type="evidence" value="ECO:0007669"/>
    <property type="project" value="InterPro"/>
</dbReference>
<dbReference type="PROSITE" id="PS50893">
    <property type="entry name" value="ABC_TRANSPORTER_2"/>
    <property type="match status" value="1"/>
</dbReference>
<proteinExistence type="predicted"/>
<dbReference type="PANTHER" id="PTHR43038:SF7">
    <property type="entry name" value="ABC TRANSPORT SYSTEM ATP-BINDING PROTEIN"/>
    <property type="match status" value="1"/>
</dbReference>
<dbReference type="HOGENOM" id="CLU_000604_1_2_2"/>
<dbReference type="SUPFAM" id="SSF52540">
    <property type="entry name" value="P-loop containing nucleoside triphosphate hydrolases"/>
    <property type="match status" value="1"/>
</dbReference>
<organism evidence="4 5">
    <name type="scientific">Pyrobaculum ferrireducens</name>
    <dbReference type="NCBI Taxonomy" id="1104324"/>
    <lineage>
        <taxon>Archaea</taxon>
        <taxon>Thermoproteota</taxon>
        <taxon>Thermoprotei</taxon>
        <taxon>Thermoproteales</taxon>
        <taxon>Thermoproteaceae</taxon>
        <taxon>Pyrobaculum</taxon>
    </lineage>
</organism>
<feature type="domain" description="ABC transporter" evidence="3">
    <location>
        <begin position="2"/>
        <end position="196"/>
    </location>
</feature>
<reference evidence="4 5" key="1">
    <citation type="journal article" date="2012" name="J. Bacteriol.">
        <title>Complete genome sequence of strain 1860, a crenarchaeon of the genus pyrobaculum able to grow with various electron acceptors.</title>
        <authorList>
            <person name="Mardanov A.V."/>
            <person name="Gumerov V.M."/>
            <person name="Slobodkina G.B."/>
            <person name="Beletsky A.V."/>
            <person name="Bonch-Osmolovskaya E.A."/>
            <person name="Ravin N.V."/>
            <person name="Skryabin K.G."/>
        </authorList>
    </citation>
    <scope>NUCLEOTIDE SEQUENCE [LARGE SCALE GENOMIC DNA]</scope>
    <source>
        <strain evidence="4 5">1860</strain>
    </source>
</reference>
<evidence type="ECO:0000313" key="4">
    <source>
        <dbReference type="EMBL" id="AET32230.1"/>
    </source>
</evidence>
<evidence type="ECO:0000256" key="1">
    <source>
        <dbReference type="ARBA" id="ARBA00022741"/>
    </source>
</evidence>
<protein>
    <submittedName>
        <fullName evidence="4">Nitrate ABC transport</fullName>
    </submittedName>
</protein>
<dbReference type="BioCyc" id="PSP1104324:GJSN-768-MONOMER"/>
<dbReference type="EMBL" id="CP003098">
    <property type="protein sequence ID" value="AET32230.1"/>
    <property type="molecule type" value="Genomic_DNA"/>
</dbReference>
<evidence type="ECO:0000259" key="3">
    <source>
        <dbReference type="PROSITE" id="PS50893"/>
    </source>
</evidence>
<dbReference type="InterPro" id="IPR017871">
    <property type="entry name" value="ABC_transporter-like_CS"/>
</dbReference>
<sequence length="196" mass="21702">MLRLFDIWKKFDNWVLKGVDLDVAGRVLIHGHNGSGKTTLVKIAAGLLAPTKGGVERAGRLGVSLQHPLLHPDLTVEENLKFYARAVGAAYRELAEELGLVPYLRTRFAHLSFGWKRRADLARALIGEPDVLVLDEPLIGLDPEARRVVADALNRRGVSMLITASSPCEYLQLRIDRFYQIVDGRLVPTQPPCSSS</sequence>
<dbReference type="Gene3D" id="3.40.50.300">
    <property type="entry name" value="P-loop containing nucleotide triphosphate hydrolases"/>
    <property type="match status" value="1"/>
</dbReference>
<dbReference type="PANTHER" id="PTHR43038">
    <property type="entry name" value="ATP-BINDING CASSETTE, SUB-FAMILY H, MEMBER 1"/>
    <property type="match status" value="1"/>
</dbReference>